<evidence type="ECO:0000313" key="1">
    <source>
        <dbReference type="EMBL" id="KAH7862912.1"/>
    </source>
</evidence>
<evidence type="ECO:0000313" key="2">
    <source>
        <dbReference type="Proteomes" id="UP000828048"/>
    </source>
</evidence>
<proteinExistence type="predicted"/>
<accession>A0ACB7ZBD8</accession>
<name>A0ACB7ZBD8_9ERIC</name>
<gene>
    <name evidence="1" type="ORF">Vadar_011035</name>
</gene>
<comment type="caution">
    <text evidence="1">The sequence shown here is derived from an EMBL/GenBank/DDBJ whole genome shotgun (WGS) entry which is preliminary data.</text>
</comment>
<dbReference type="EMBL" id="CM037162">
    <property type="protein sequence ID" value="KAH7862912.1"/>
    <property type="molecule type" value="Genomic_DNA"/>
</dbReference>
<protein>
    <submittedName>
        <fullName evidence="1">Uncharacterized protein</fullName>
    </submittedName>
</protein>
<reference evidence="1 2" key="1">
    <citation type="journal article" date="2021" name="Hortic Res">
        <title>High-quality reference genome and annotation aids understanding of berry development for evergreen blueberry (Vaccinium darrowii).</title>
        <authorList>
            <person name="Yu J."/>
            <person name="Hulse-Kemp A.M."/>
            <person name="Babiker E."/>
            <person name="Staton M."/>
        </authorList>
    </citation>
    <scope>NUCLEOTIDE SEQUENCE [LARGE SCALE GENOMIC DNA]</scope>
    <source>
        <strain evidence="2">cv. NJ 8807/NJ 8810</strain>
        <tissue evidence="1">Young leaf</tissue>
    </source>
</reference>
<organism evidence="1 2">
    <name type="scientific">Vaccinium darrowii</name>
    <dbReference type="NCBI Taxonomy" id="229202"/>
    <lineage>
        <taxon>Eukaryota</taxon>
        <taxon>Viridiplantae</taxon>
        <taxon>Streptophyta</taxon>
        <taxon>Embryophyta</taxon>
        <taxon>Tracheophyta</taxon>
        <taxon>Spermatophyta</taxon>
        <taxon>Magnoliopsida</taxon>
        <taxon>eudicotyledons</taxon>
        <taxon>Gunneridae</taxon>
        <taxon>Pentapetalae</taxon>
        <taxon>asterids</taxon>
        <taxon>Ericales</taxon>
        <taxon>Ericaceae</taxon>
        <taxon>Vaccinioideae</taxon>
        <taxon>Vaccinieae</taxon>
        <taxon>Vaccinium</taxon>
    </lineage>
</organism>
<keyword evidence="2" id="KW-1185">Reference proteome</keyword>
<dbReference type="Proteomes" id="UP000828048">
    <property type="component" value="Chromosome 12"/>
</dbReference>
<sequence length="150" mass="17532">MVLWEMILGTAYFLGLKRTYRLALKTQRRLITPNHPKIRQFVHGRTRAVFDVAVRWLVWMKPSAQVGVPPMGKPLLNASNMTKQFTYSSHQKTPGRLQRFSPRNLWPKSFPTIATIMRPGTDIQYKRLSHRGGSFEGVIRKDIMHWMVRN</sequence>